<keyword evidence="6" id="KW-0132">Cell division</keyword>
<organism evidence="19 20">
    <name type="scientific">Apodospora peruviana</name>
    <dbReference type="NCBI Taxonomy" id="516989"/>
    <lineage>
        <taxon>Eukaryota</taxon>
        <taxon>Fungi</taxon>
        <taxon>Dikarya</taxon>
        <taxon>Ascomycota</taxon>
        <taxon>Pezizomycotina</taxon>
        <taxon>Sordariomycetes</taxon>
        <taxon>Sordariomycetidae</taxon>
        <taxon>Sordariales</taxon>
        <taxon>Lasiosphaeriaceae</taxon>
        <taxon>Apodospora</taxon>
    </lineage>
</organism>
<feature type="region of interest" description="Disordered" evidence="16">
    <location>
        <begin position="609"/>
        <end position="887"/>
    </location>
</feature>
<feature type="compositionally biased region" description="Low complexity" evidence="16">
    <location>
        <begin position="405"/>
        <end position="418"/>
    </location>
</feature>
<keyword evidence="14" id="KW-0131">Cell cycle</keyword>
<keyword evidence="5" id="KW-0158">Chromosome</keyword>
<feature type="compositionally biased region" description="Basic and acidic residues" evidence="16">
    <location>
        <begin position="688"/>
        <end position="700"/>
    </location>
</feature>
<feature type="domain" description="Cytochrome b561" evidence="18">
    <location>
        <begin position="36"/>
        <end position="223"/>
    </location>
</feature>
<name>A0AAE0HVU4_9PEZI</name>
<keyword evidence="9" id="KW-0995">Kinetochore</keyword>
<dbReference type="AlphaFoldDB" id="A0AAE0HVU4"/>
<proteinExistence type="predicted"/>
<evidence type="ECO:0000256" key="3">
    <source>
        <dbReference type="ARBA" id="ARBA00004629"/>
    </source>
</evidence>
<keyword evidence="13" id="KW-0539">Nucleus</keyword>
<evidence type="ECO:0000256" key="10">
    <source>
        <dbReference type="ARBA" id="ARBA00022982"/>
    </source>
</evidence>
<dbReference type="Gene3D" id="1.20.120.1770">
    <property type="match status" value="1"/>
</dbReference>
<evidence type="ECO:0000256" key="7">
    <source>
        <dbReference type="ARBA" id="ARBA00022692"/>
    </source>
</evidence>
<feature type="compositionally biased region" description="Basic residues" evidence="16">
    <location>
        <begin position="281"/>
        <end position="291"/>
    </location>
</feature>
<dbReference type="CDD" id="cd08760">
    <property type="entry name" value="Cyt_b561_FRRS1_like"/>
    <property type="match status" value="1"/>
</dbReference>
<evidence type="ECO:0000256" key="14">
    <source>
        <dbReference type="ARBA" id="ARBA00023306"/>
    </source>
</evidence>
<feature type="compositionally biased region" description="Basic and acidic residues" evidence="16">
    <location>
        <begin position="344"/>
        <end position="353"/>
    </location>
</feature>
<feature type="compositionally biased region" description="Low complexity" evidence="16">
    <location>
        <begin position="848"/>
        <end position="860"/>
    </location>
</feature>
<feature type="transmembrane region" description="Helical" evidence="17">
    <location>
        <begin position="244"/>
        <end position="261"/>
    </location>
</feature>
<sequence length="887" mass="96291">MAPADNLSPPGSSSYSSNTMTVGDGTWDFTKNSFLLPNLVGLNFDTMRYNGMGNRFSTLTQYHTLITGHGVLAAITFLFIVPTAVLYARFYTRNPGYALRYHAYLNILAVLLSTVVFILGFMAVGPSRNLTNPHHGIGVAIYVLILLQAIGGRLVRHITGRSLRVHIHRYSGRCIALLGIVQVPLGLTLYGSPRYLFILYALWMAFLALLFFILDYRDGGRRGDIFVSGGRSDGGHDHKEKKKGMGWLGPLAAGGAIWALMRRRNKKKDRDAERDGSRSPSLHRSHSRRRSVGPEVIPSPTHETSTFYDEKHSERRRESGGGGFMKKALAAGAVGALVGRMMGGRKDKNRNDGSDYSAVATDTPSRHRPSRRYAPTESDFTERTEDTPRRHHDRRGSLLPPPAGYPVAAAAAISAADRPTNRPTTPQRSHAHSRFDSADGSDYSSYVSPSKRPTEKRKSSGSGIAKGVLAGLTFGWLGKKAKDSRDRREEERLRDEEDRRREEEDRRAGRRNSRYTGDGYGTPTRRESSRRRPHRNYPPPSAITNTASELSSIEPRGDTPYDPAPVGATIRPTGPVPVPVPGAPPPMALPPAGGAPMVPLPVPIPGAAPVMAGRSRSHSRDPMTPGGHAAMPPMPSDPQGFFARDSDSDTYNSPSGGRRRPSHRTAAGGDVAAAAAAAAASASILAQEQREEEDRRRREQASSSGQPAASVRVKVHDDRDRNITLRRLTEEETAAERRREQRQRRRADSVSSHSEADTPVRRYRRGDSSQRRAEDEAQRRVELSDPPPLVPPNPGFAQGSGSRRPKDSAYYSGAGPSAAGPSGAMHAAGQTVSSLGGSPGPGPGWSGISGTPGSAAGENAAADRRRRRRLERREGSRSGIPGSVDFD</sequence>
<dbReference type="GO" id="GO:0016020">
    <property type="term" value="C:membrane"/>
    <property type="evidence" value="ECO:0007669"/>
    <property type="project" value="UniProtKB-SubCell"/>
</dbReference>
<feature type="compositionally biased region" description="Basic and acidic residues" evidence="16">
    <location>
        <begin position="308"/>
        <end position="319"/>
    </location>
</feature>
<feature type="compositionally biased region" description="Basic and acidic residues" evidence="16">
    <location>
        <begin position="754"/>
        <end position="783"/>
    </location>
</feature>
<feature type="compositionally biased region" description="Low complexity" evidence="16">
    <location>
        <begin position="666"/>
        <end position="683"/>
    </location>
</feature>
<evidence type="ECO:0000256" key="12">
    <source>
        <dbReference type="ARBA" id="ARBA00023136"/>
    </source>
</evidence>
<evidence type="ECO:0000256" key="1">
    <source>
        <dbReference type="ARBA" id="ARBA00004123"/>
    </source>
</evidence>
<feature type="compositionally biased region" description="Low complexity" evidence="16">
    <location>
        <begin position="808"/>
        <end position="836"/>
    </location>
</feature>
<keyword evidence="15" id="KW-0137">Centromere</keyword>
<keyword evidence="4" id="KW-0813">Transport</keyword>
<feature type="transmembrane region" description="Helical" evidence="17">
    <location>
        <begin position="197"/>
        <end position="214"/>
    </location>
</feature>
<comment type="caution">
    <text evidence="19">The sequence shown here is derived from an EMBL/GenBank/DDBJ whole genome shotgun (WGS) entry which is preliminary data.</text>
</comment>
<feature type="transmembrane region" description="Helical" evidence="17">
    <location>
        <begin position="175"/>
        <end position="191"/>
    </location>
</feature>
<feature type="transmembrane region" description="Helical" evidence="17">
    <location>
        <begin position="71"/>
        <end position="91"/>
    </location>
</feature>
<feature type="compositionally biased region" description="Basic and acidic residues" evidence="16">
    <location>
        <begin position="268"/>
        <end position="277"/>
    </location>
</feature>
<keyword evidence="12 17" id="KW-0472">Membrane</keyword>
<keyword evidence="7 17" id="KW-0812">Transmembrane</keyword>
<evidence type="ECO:0000256" key="17">
    <source>
        <dbReference type="SAM" id="Phobius"/>
    </source>
</evidence>
<feature type="region of interest" description="Disordered" evidence="16">
    <location>
        <begin position="227"/>
        <end position="248"/>
    </location>
</feature>
<dbReference type="PANTHER" id="PTHR15459">
    <property type="entry name" value="POLYAMINE-MODULATED FACTOR 1"/>
    <property type="match status" value="1"/>
</dbReference>
<accession>A0AAE0HVU4</accession>
<evidence type="ECO:0000256" key="8">
    <source>
        <dbReference type="ARBA" id="ARBA00022776"/>
    </source>
</evidence>
<evidence type="ECO:0000259" key="18">
    <source>
        <dbReference type="PROSITE" id="PS50939"/>
    </source>
</evidence>
<dbReference type="GO" id="GO:0051301">
    <property type="term" value="P:cell division"/>
    <property type="evidence" value="ECO:0007669"/>
    <property type="project" value="UniProtKB-KW"/>
</dbReference>
<dbReference type="PROSITE" id="PS50939">
    <property type="entry name" value="CYTOCHROME_B561"/>
    <property type="match status" value="1"/>
</dbReference>
<feature type="transmembrane region" description="Helical" evidence="17">
    <location>
        <begin position="103"/>
        <end position="124"/>
    </location>
</feature>
<comment type="subcellular location">
    <subcellularLocation>
        <location evidence="3">Chromosome</location>
        <location evidence="3">Centromere</location>
        <location evidence="3">Kinetochore</location>
    </subcellularLocation>
    <subcellularLocation>
        <location evidence="2">Membrane</location>
    </subcellularLocation>
    <subcellularLocation>
        <location evidence="1">Nucleus</location>
    </subcellularLocation>
</comment>
<feature type="compositionally biased region" description="Polar residues" evidence="16">
    <location>
        <begin position="542"/>
        <end position="551"/>
    </location>
</feature>
<dbReference type="InterPro" id="IPR007128">
    <property type="entry name" value="PMF1/Nnf1"/>
</dbReference>
<evidence type="ECO:0000256" key="4">
    <source>
        <dbReference type="ARBA" id="ARBA00022448"/>
    </source>
</evidence>
<dbReference type="PANTHER" id="PTHR15459:SF2">
    <property type="entry name" value="CYTOCHROME B561 DOMAIN-CONTAINING PROTEIN"/>
    <property type="match status" value="1"/>
</dbReference>
<evidence type="ECO:0000256" key="15">
    <source>
        <dbReference type="ARBA" id="ARBA00023328"/>
    </source>
</evidence>
<reference evidence="19" key="2">
    <citation type="submission" date="2023-06" db="EMBL/GenBank/DDBJ databases">
        <authorList>
            <consortium name="Lawrence Berkeley National Laboratory"/>
            <person name="Haridas S."/>
            <person name="Hensen N."/>
            <person name="Bonometti L."/>
            <person name="Westerberg I."/>
            <person name="Brannstrom I.O."/>
            <person name="Guillou S."/>
            <person name="Cros-Aarteil S."/>
            <person name="Calhoun S."/>
            <person name="Kuo A."/>
            <person name="Mondo S."/>
            <person name="Pangilinan J."/>
            <person name="Riley R."/>
            <person name="Labutti K."/>
            <person name="Andreopoulos B."/>
            <person name="Lipzen A."/>
            <person name="Chen C."/>
            <person name="Yanf M."/>
            <person name="Daum C."/>
            <person name="Ng V."/>
            <person name="Clum A."/>
            <person name="Steindorff A."/>
            <person name="Ohm R."/>
            <person name="Martin F."/>
            <person name="Silar P."/>
            <person name="Natvig D."/>
            <person name="Lalanne C."/>
            <person name="Gautier V."/>
            <person name="Ament-Velasquez S.L."/>
            <person name="Kruys A."/>
            <person name="Hutchinson M.I."/>
            <person name="Powell A.J."/>
            <person name="Barry K."/>
            <person name="Miller A.N."/>
            <person name="Grigoriev I.V."/>
            <person name="Debuchy R."/>
            <person name="Gladieux P."/>
            <person name="Thoren M.H."/>
            <person name="Johannesson H."/>
        </authorList>
    </citation>
    <scope>NUCLEOTIDE SEQUENCE</scope>
    <source>
        <strain evidence="19">CBS 118394</strain>
    </source>
</reference>
<keyword evidence="10" id="KW-0249">Electron transport</keyword>
<evidence type="ECO:0000313" key="19">
    <source>
        <dbReference type="EMBL" id="KAK3313527.1"/>
    </source>
</evidence>
<dbReference type="SMART" id="SM00665">
    <property type="entry name" value="B561"/>
    <property type="match status" value="1"/>
</dbReference>
<reference evidence="19" key="1">
    <citation type="journal article" date="2023" name="Mol. Phylogenet. Evol.">
        <title>Genome-scale phylogeny and comparative genomics of the fungal order Sordariales.</title>
        <authorList>
            <person name="Hensen N."/>
            <person name="Bonometti L."/>
            <person name="Westerberg I."/>
            <person name="Brannstrom I.O."/>
            <person name="Guillou S."/>
            <person name="Cros-Aarteil S."/>
            <person name="Calhoun S."/>
            <person name="Haridas S."/>
            <person name="Kuo A."/>
            <person name="Mondo S."/>
            <person name="Pangilinan J."/>
            <person name="Riley R."/>
            <person name="LaButti K."/>
            <person name="Andreopoulos B."/>
            <person name="Lipzen A."/>
            <person name="Chen C."/>
            <person name="Yan M."/>
            <person name="Daum C."/>
            <person name="Ng V."/>
            <person name="Clum A."/>
            <person name="Steindorff A."/>
            <person name="Ohm R.A."/>
            <person name="Martin F."/>
            <person name="Silar P."/>
            <person name="Natvig D.O."/>
            <person name="Lalanne C."/>
            <person name="Gautier V."/>
            <person name="Ament-Velasquez S.L."/>
            <person name="Kruys A."/>
            <person name="Hutchinson M.I."/>
            <person name="Powell A.J."/>
            <person name="Barry K."/>
            <person name="Miller A.N."/>
            <person name="Grigoriev I.V."/>
            <person name="Debuchy R."/>
            <person name="Gladieux P."/>
            <person name="Hiltunen Thoren M."/>
            <person name="Johannesson H."/>
        </authorList>
    </citation>
    <scope>NUCLEOTIDE SEQUENCE</scope>
    <source>
        <strain evidence="19">CBS 118394</strain>
    </source>
</reference>
<gene>
    <name evidence="19" type="ORF">B0H66DRAFT_354930</name>
</gene>
<dbReference type="InterPro" id="IPR006593">
    <property type="entry name" value="Cyt_b561/ferric_Rdtase_TM"/>
</dbReference>
<feature type="region of interest" description="Disordered" evidence="16">
    <location>
        <begin position="480"/>
        <end position="579"/>
    </location>
</feature>
<evidence type="ECO:0000256" key="13">
    <source>
        <dbReference type="ARBA" id="ARBA00023242"/>
    </source>
</evidence>
<evidence type="ECO:0000256" key="11">
    <source>
        <dbReference type="ARBA" id="ARBA00022989"/>
    </source>
</evidence>
<dbReference type="Proteomes" id="UP001283341">
    <property type="component" value="Unassembled WGS sequence"/>
</dbReference>
<protein>
    <submittedName>
        <fullName evidence="19">Cytochrome b561/ferric reductase transmembrane</fullName>
    </submittedName>
</protein>
<dbReference type="GO" id="GO:0005634">
    <property type="term" value="C:nucleus"/>
    <property type="evidence" value="ECO:0007669"/>
    <property type="project" value="UniProtKB-SubCell"/>
</dbReference>
<feature type="region of interest" description="Disordered" evidence="16">
    <location>
        <begin position="343"/>
        <end position="464"/>
    </location>
</feature>
<evidence type="ECO:0000256" key="6">
    <source>
        <dbReference type="ARBA" id="ARBA00022618"/>
    </source>
</evidence>
<feature type="region of interest" description="Disordered" evidence="16">
    <location>
        <begin position="267"/>
        <end position="324"/>
    </location>
</feature>
<feature type="transmembrane region" description="Helical" evidence="17">
    <location>
        <begin position="136"/>
        <end position="155"/>
    </location>
</feature>
<dbReference type="GO" id="GO:0000444">
    <property type="term" value="C:MIS12/MIND type complex"/>
    <property type="evidence" value="ECO:0007669"/>
    <property type="project" value="InterPro"/>
</dbReference>
<evidence type="ECO:0000256" key="9">
    <source>
        <dbReference type="ARBA" id="ARBA00022838"/>
    </source>
</evidence>
<evidence type="ECO:0000256" key="5">
    <source>
        <dbReference type="ARBA" id="ARBA00022454"/>
    </source>
</evidence>
<feature type="compositionally biased region" description="Basic and acidic residues" evidence="16">
    <location>
        <begin position="714"/>
        <end position="739"/>
    </location>
</feature>
<keyword evidence="8" id="KW-0498">Mitosis</keyword>
<feature type="compositionally biased region" description="Gly residues" evidence="16">
    <location>
        <begin position="837"/>
        <end position="847"/>
    </location>
</feature>
<evidence type="ECO:0000313" key="20">
    <source>
        <dbReference type="Proteomes" id="UP001283341"/>
    </source>
</evidence>
<feature type="compositionally biased region" description="Pro residues" evidence="16">
    <location>
        <begin position="785"/>
        <end position="794"/>
    </location>
</feature>
<keyword evidence="11 17" id="KW-1133">Transmembrane helix</keyword>
<keyword evidence="20" id="KW-1185">Reference proteome</keyword>
<dbReference type="GO" id="GO:0007059">
    <property type="term" value="P:chromosome segregation"/>
    <property type="evidence" value="ECO:0007669"/>
    <property type="project" value="TreeGrafter"/>
</dbReference>
<dbReference type="EMBL" id="JAUEDM010000007">
    <property type="protein sequence ID" value="KAK3313527.1"/>
    <property type="molecule type" value="Genomic_DNA"/>
</dbReference>
<evidence type="ECO:0000256" key="16">
    <source>
        <dbReference type="SAM" id="MobiDB-lite"/>
    </source>
</evidence>
<feature type="compositionally biased region" description="Basic and acidic residues" evidence="16">
    <location>
        <begin position="480"/>
        <end position="507"/>
    </location>
</feature>
<evidence type="ECO:0000256" key="2">
    <source>
        <dbReference type="ARBA" id="ARBA00004370"/>
    </source>
</evidence>